<dbReference type="AlphaFoldDB" id="A0A8R1EG92"/>
<evidence type="ECO:0000256" key="5">
    <source>
        <dbReference type="PROSITE-ProRule" id="PRU00309"/>
    </source>
</evidence>
<evidence type="ECO:0000256" key="1">
    <source>
        <dbReference type="ARBA" id="ARBA00022723"/>
    </source>
</evidence>
<evidence type="ECO:0000313" key="8">
    <source>
        <dbReference type="Proteomes" id="UP000005237"/>
    </source>
</evidence>
<dbReference type="EnsemblMetazoa" id="CJA36244.1">
    <property type="protein sequence ID" value="CJA36244.1"/>
    <property type="gene ID" value="WBGene00212091"/>
</dbReference>
<dbReference type="Pfam" id="PF05485">
    <property type="entry name" value="THAP"/>
    <property type="match status" value="1"/>
</dbReference>
<dbReference type="Gene3D" id="6.20.210.20">
    <property type="entry name" value="THAP domain"/>
    <property type="match status" value="1"/>
</dbReference>
<dbReference type="Proteomes" id="UP000005237">
    <property type="component" value="Unassembled WGS sequence"/>
</dbReference>
<proteinExistence type="predicted"/>
<dbReference type="PROSITE" id="PS50950">
    <property type="entry name" value="ZF_THAP"/>
    <property type="match status" value="1"/>
</dbReference>
<evidence type="ECO:0000256" key="3">
    <source>
        <dbReference type="ARBA" id="ARBA00022833"/>
    </source>
</evidence>
<dbReference type="SMART" id="SM00692">
    <property type="entry name" value="DM3"/>
    <property type="match status" value="1"/>
</dbReference>
<reference evidence="8" key="1">
    <citation type="submission" date="2010-08" db="EMBL/GenBank/DDBJ databases">
        <authorList>
            <consortium name="Caenorhabditis japonica Sequencing Consortium"/>
            <person name="Wilson R.K."/>
        </authorList>
    </citation>
    <scope>NUCLEOTIDE SEQUENCE [LARGE SCALE GENOMIC DNA]</scope>
    <source>
        <strain evidence="8">DF5081</strain>
    </source>
</reference>
<keyword evidence="4 5" id="KW-0238">DNA-binding</keyword>
<name>A0A8R1EG92_CAEJA</name>
<dbReference type="GO" id="GO:0003677">
    <property type="term" value="F:DNA binding"/>
    <property type="evidence" value="ECO:0007669"/>
    <property type="project" value="UniProtKB-UniRule"/>
</dbReference>
<protein>
    <submittedName>
        <fullName evidence="7">THAP-type domain-containing protein</fullName>
    </submittedName>
</protein>
<evidence type="ECO:0000256" key="2">
    <source>
        <dbReference type="ARBA" id="ARBA00022771"/>
    </source>
</evidence>
<feature type="domain" description="THAP-type" evidence="6">
    <location>
        <begin position="32"/>
        <end position="106"/>
    </location>
</feature>
<dbReference type="InterPro" id="IPR006612">
    <property type="entry name" value="THAP_Znf"/>
</dbReference>
<keyword evidence="8" id="KW-1185">Reference proteome</keyword>
<accession>A0A8R1EG92</accession>
<dbReference type="InterPro" id="IPR038441">
    <property type="entry name" value="THAP_Znf_sf"/>
</dbReference>
<dbReference type="GO" id="GO:0008270">
    <property type="term" value="F:zinc ion binding"/>
    <property type="evidence" value="ECO:0007669"/>
    <property type="project" value="UniProtKB-KW"/>
</dbReference>
<keyword evidence="2 5" id="KW-0863">Zinc-finger</keyword>
<evidence type="ECO:0000259" key="6">
    <source>
        <dbReference type="PROSITE" id="PS50950"/>
    </source>
</evidence>
<organism evidence="7 8">
    <name type="scientific">Caenorhabditis japonica</name>
    <dbReference type="NCBI Taxonomy" id="281687"/>
    <lineage>
        <taxon>Eukaryota</taxon>
        <taxon>Metazoa</taxon>
        <taxon>Ecdysozoa</taxon>
        <taxon>Nematoda</taxon>
        <taxon>Chromadorea</taxon>
        <taxon>Rhabditida</taxon>
        <taxon>Rhabditina</taxon>
        <taxon>Rhabditomorpha</taxon>
        <taxon>Rhabditoidea</taxon>
        <taxon>Rhabditidae</taxon>
        <taxon>Peloderinae</taxon>
        <taxon>Caenorhabditis</taxon>
    </lineage>
</organism>
<keyword evidence="1" id="KW-0479">Metal-binding</keyword>
<evidence type="ECO:0000256" key="4">
    <source>
        <dbReference type="ARBA" id="ARBA00023125"/>
    </source>
</evidence>
<sequence length="111" mass="13175">FFPAHAPISSDEKRNKFEVIELDSDDDDGGDEIATCRCCQRVAHRSQMVKMPRRAVEWREWMNALQVPYDIDHEKRKTHYLCKHHFPENSFTKQGRLRKGVLPLEFEEESE</sequence>
<reference evidence="7" key="2">
    <citation type="submission" date="2022-06" db="UniProtKB">
        <authorList>
            <consortium name="EnsemblMetazoa"/>
        </authorList>
    </citation>
    <scope>IDENTIFICATION</scope>
    <source>
        <strain evidence="7">DF5081</strain>
    </source>
</reference>
<evidence type="ECO:0000313" key="7">
    <source>
        <dbReference type="EnsemblMetazoa" id="CJA36244.1"/>
    </source>
</evidence>
<keyword evidence="3" id="KW-0862">Zinc</keyword>
<dbReference type="SMART" id="SM00980">
    <property type="entry name" value="THAP"/>
    <property type="match status" value="1"/>
</dbReference>
<dbReference type="SUPFAM" id="SSF57716">
    <property type="entry name" value="Glucocorticoid receptor-like (DNA-binding domain)"/>
    <property type="match status" value="1"/>
</dbReference>